<dbReference type="EMBL" id="JARPOI010000013">
    <property type="protein sequence ID" value="KAJ9164266.1"/>
    <property type="molecule type" value="Genomic_DNA"/>
</dbReference>
<gene>
    <name evidence="2" type="ORF">P3X46_023866</name>
</gene>
<dbReference type="Proteomes" id="UP001174677">
    <property type="component" value="Chromosome 13"/>
</dbReference>
<organism evidence="2 3">
    <name type="scientific">Hevea brasiliensis</name>
    <name type="common">Para rubber tree</name>
    <name type="synonym">Siphonia brasiliensis</name>
    <dbReference type="NCBI Taxonomy" id="3981"/>
    <lineage>
        <taxon>Eukaryota</taxon>
        <taxon>Viridiplantae</taxon>
        <taxon>Streptophyta</taxon>
        <taxon>Embryophyta</taxon>
        <taxon>Tracheophyta</taxon>
        <taxon>Spermatophyta</taxon>
        <taxon>Magnoliopsida</taxon>
        <taxon>eudicotyledons</taxon>
        <taxon>Gunneridae</taxon>
        <taxon>Pentapetalae</taxon>
        <taxon>rosids</taxon>
        <taxon>fabids</taxon>
        <taxon>Malpighiales</taxon>
        <taxon>Euphorbiaceae</taxon>
        <taxon>Crotonoideae</taxon>
        <taxon>Micrandreae</taxon>
        <taxon>Hevea</taxon>
    </lineage>
</organism>
<dbReference type="Pfam" id="PF24847">
    <property type="entry name" value="DUF7722"/>
    <property type="match status" value="1"/>
</dbReference>
<dbReference type="InterPro" id="IPR056139">
    <property type="entry name" value="DUF7722"/>
</dbReference>
<feature type="domain" description="DUF7722" evidence="1">
    <location>
        <begin position="28"/>
        <end position="59"/>
    </location>
</feature>
<comment type="caution">
    <text evidence="2">The sequence shown here is derived from an EMBL/GenBank/DDBJ whole genome shotgun (WGS) entry which is preliminary data.</text>
</comment>
<evidence type="ECO:0000313" key="3">
    <source>
        <dbReference type="Proteomes" id="UP001174677"/>
    </source>
</evidence>
<evidence type="ECO:0000259" key="1">
    <source>
        <dbReference type="Pfam" id="PF24847"/>
    </source>
</evidence>
<accession>A0ABQ9LEA2</accession>
<keyword evidence="3" id="KW-1185">Reference proteome</keyword>
<sequence>MESCRMKVEERVKGRQGKKRCGYFQMPLLDHLLSDYGLPMVGAGVEQKRKFVIRAFLWPH</sequence>
<protein>
    <recommendedName>
        <fullName evidence="1">DUF7722 domain-containing protein</fullName>
    </recommendedName>
</protein>
<name>A0ABQ9LEA2_HEVBR</name>
<reference evidence="2" key="1">
    <citation type="journal article" date="2023" name="Plant Biotechnol. J.">
        <title>Chromosome-level wild Hevea brasiliensis genome provides new tools for genomic-assisted breeding and valuable loci to elevate rubber yield.</title>
        <authorList>
            <person name="Cheng H."/>
            <person name="Song X."/>
            <person name="Hu Y."/>
            <person name="Wu T."/>
            <person name="Yang Q."/>
            <person name="An Z."/>
            <person name="Feng S."/>
            <person name="Deng Z."/>
            <person name="Wu W."/>
            <person name="Zeng X."/>
            <person name="Tu M."/>
            <person name="Wang X."/>
            <person name="Huang H."/>
        </authorList>
    </citation>
    <scope>NUCLEOTIDE SEQUENCE</scope>
    <source>
        <strain evidence="2">MT/VB/25A 57/8</strain>
    </source>
</reference>
<proteinExistence type="predicted"/>
<evidence type="ECO:0000313" key="2">
    <source>
        <dbReference type="EMBL" id="KAJ9164266.1"/>
    </source>
</evidence>